<evidence type="ECO:0000256" key="2">
    <source>
        <dbReference type="ARBA" id="ARBA00022448"/>
    </source>
</evidence>
<dbReference type="InterPro" id="IPR013099">
    <property type="entry name" value="K_chnl_dom"/>
</dbReference>
<keyword evidence="6 8" id="KW-0472">Membrane</keyword>
<keyword evidence="7" id="KW-0407">Ion channel</keyword>
<feature type="transmembrane region" description="Helical" evidence="8">
    <location>
        <begin position="30"/>
        <end position="48"/>
    </location>
</feature>
<reference evidence="10" key="1">
    <citation type="submission" date="2014-12" db="EMBL/GenBank/DDBJ databases">
        <title>Insight into the proteome of Arion vulgaris.</title>
        <authorList>
            <person name="Aradska J."/>
            <person name="Bulat T."/>
            <person name="Smidak R."/>
            <person name="Sarate P."/>
            <person name="Gangsoo J."/>
            <person name="Sialana F."/>
            <person name="Bilban M."/>
            <person name="Lubec G."/>
        </authorList>
    </citation>
    <scope>NUCLEOTIDE SEQUENCE</scope>
    <source>
        <tissue evidence="10">Skin</tissue>
    </source>
</reference>
<dbReference type="GO" id="GO:0022841">
    <property type="term" value="F:potassium ion leak channel activity"/>
    <property type="evidence" value="ECO:0007669"/>
    <property type="project" value="TreeGrafter"/>
</dbReference>
<dbReference type="PANTHER" id="PTHR11003">
    <property type="entry name" value="POTASSIUM CHANNEL, SUBFAMILY K"/>
    <property type="match status" value="1"/>
</dbReference>
<feature type="non-terminal residue" evidence="10">
    <location>
        <position position="1"/>
    </location>
</feature>
<keyword evidence="5" id="KW-0406">Ion transport</keyword>
<dbReference type="Pfam" id="PF07885">
    <property type="entry name" value="Ion_trans_2"/>
    <property type="match status" value="1"/>
</dbReference>
<protein>
    <recommendedName>
        <fullName evidence="9">Potassium channel domain-containing protein</fullName>
    </recommendedName>
</protein>
<dbReference type="GO" id="GO:0015271">
    <property type="term" value="F:outward rectifier potassium channel activity"/>
    <property type="evidence" value="ECO:0007669"/>
    <property type="project" value="TreeGrafter"/>
</dbReference>
<evidence type="ECO:0000256" key="7">
    <source>
        <dbReference type="ARBA" id="ARBA00023303"/>
    </source>
</evidence>
<sequence length="99" mass="11618">ERLQIPIKKIHKWKPWVKDNQPRDEKLKSIVLLSVGTCIIVFLPSLVFNITQHWSYLESVYYTVITLTTIGFGDLVPGYFEKPERQQVKTQNVYRIILG</sequence>
<evidence type="ECO:0000256" key="6">
    <source>
        <dbReference type="ARBA" id="ARBA00023136"/>
    </source>
</evidence>
<dbReference type="SUPFAM" id="SSF81324">
    <property type="entry name" value="Voltage-gated potassium channels"/>
    <property type="match status" value="1"/>
</dbReference>
<dbReference type="GO" id="GO:0030322">
    <property type="term" value="P:stabilization of membrane potential"/>
    <property type="evidence" value="ECO:0007669"/>
    <property type="project" value="TreeGrafter"/>
</dbReference>
<name>A0A0B6Y1E0_9EUPU</name>
<evidence type="ECO:0000256" key="3">
    <source>
        <dbReference type="ARBA" id="ARBA00022692"/>
    </source>
</evidence>
<accession>A0A0B6Y1E0</accession>
<dbReference type="GO" id="GO:0005886">
    <property type="term" value="C:plasma membrane"/>
    <property type="evidence" value="ECO:0007669"/>
    <property type="project" value="TreeGrafter"/>
</dbReference>
<evidence type="ECO:0000313" key="10">
    <source>
        <dbReference type="EMBL" id="CEK50117.1"/>
    </source>
</evidence>
<evidence type="ECO:0000256" key="5">
    <source>
        <dbReference type="ARBA" id="ARBA00023065"/>
    </source>
</evidence>
<dbReference type="InterPro" id="IPR003280">
    <property type="entry name" value="2pore_dom_K_chnl"/>
</dbReference>
<dbReference type="EMBL" id="HACG01003252">
    <property type="protein sequence ID" value="CEK50117.1"/>
    <property type="molecule type" value="Transcribed_RNA"/>
</dbReference>
<keyword evidence="3 8" id="KW-0812">Transmembrane</keyword>
<dbReference type="PANTHER" id="PTHR11003:SF345">
    <property type="entry name" value="TWIK FAMILY OF POTASSIUM CHANNELS PROTEIN 18"/>
    <property type="match status" value="1"/>
</dbReference>
<evidence type="ECO:0000259" key="9">
    <source>
        <dbReference type="Pfam" id="PF07885"/>
    </source>
</evidence>
<feature type="non-terminal residue" evidence="10">
    <location>
        <position position="99"/>
    </location>
</feature>
<gene>
    <name evidence="10" type="primary">ORF9900</name>
</gene>
<feature type="domain" description="Potassium channel" evidence="9">
    <location>
        <begin position="39"/>
        <end position="78"/>
    </location>
</feature>
<comment type="subcellular location">
    <subcellularLocation>
        <location evidence="1">Membrane</location>
        <topology evidence="1">Multi-pass membrane protein</topology>
    </subcellularLocation>
</comment>
<organism evidence="10">
    <name type="scientific">Arion vulgaris</name>
    <dbReference type="NCBI Taxonomy" id="1028688"/>
    <lineage>
        <taxon>Eukaryota</taxon>
        <taxon>Metazoa</taxon>
        <taxon>Spiralia</taxon>
        <taxon>Lophotrochozoa</taxon>
        <taxon>Mollusca</taxon>
        <taxon>Gastropoda</taxon>
        <taxon>Heterobranchia</taxon>
        <taxon>Euthyneura</taxon>
        <taxon>Panpulmonata</taxon>
        <taxon>Eupulmonata</taxon>
        <taxon>Stylommatophora</taxon>
        <taxon>Helicina</taxon>
        <taxon>Arionoidea</taxon>
        <taxon>Arionidae</taxon>
        <taxon>Arion</taxon>
    </lineage>
</organism>
<keyword evidence="2" id="KW-0813">Transport</keyword>
<evidence type="ECO:0000256" key="1">
    <source>
        <dbReference type="ARBA" id="ARBA00004141"/>
    </source>
</evidence>
<proteinExistence type="predicted"/>
<evidence type="ECO:0000256" key="4">
    <source>
        <dbReference type="ARBA" id="ARBA00022989"/>
    </source>
</evidence>
<feature type="transmembrane region" description="Helical" evidence="8">
    <location>
        <begin position="60"/>
        <end position="80"/>
    </location>
</feature>
<dbReference type="AlphaFoldDB" id="A0A0B6Y1E0"/>
<dbReference type="Gene3D" id="1.10.287.70">
    <property type="match status" value="1"/>
</dbReference>
<keyword evidence="4 8" id="KW-1133">Transmembrane helix</keyword>
<evidence type="ECO:0000256" key="8">
    <source>
        <dbReference type="SAM" id="Phobius"/>
    </source>
</evidence>